<dbReference type="Proteomes" id="UP000324897">
    <property type="component" value="Chromosome 4"/>
</dbReference>
<dbReference type="SUPFAM" id="SSF52058">
    <property type="entry name" value="L domain-like"/>
    <property type="match status" value="1"/>
</dbReference>
<evidence type="ECO:0000313" key="3">
    <source>
        <dbReference type="EMBL" id="TVU40013.1"/>
    </source>
</evidence>
<protein>
    <recommendedName>
        <fullName evidence="2">Disease resistance R13L4/SHOC-2-like LRR domain-containing protein</fullName>
    </recommendedName>
</protein>
<organism evidence="3 4">
    <name type="scientific">Eragrostis curvula</name>
    <name type="common">weeping love grass</name>
    <dbReference type="NCBI Taxonomy" id="38414"/>
    <lineage>
        <taxon>Eukaryota</taxon>
        <taxon>Viridiplantae</taxon>
        <taxon>Streptophyta</taxon>
        <taxon>Embryophyta</taxon>
        <taxon>Tracheophyta</taxon>
        <taxon>Spermatophyta</taxon>
        <taxon>Magnoliopsida</taxon>
        <taxon>Liliopsida</taxon>
        <taxon>Poales</taxon>
        <taxon>Poaceae</taxon>
        <taxon>PACMAD clade</taxon>
        <taxon>Chloridoideae</taxon>
        <taxon>Eragrostideae</taxon>
        <taxon>Eragrostidinae</taxon>
        <taxon>Eragrostis</taxon>
    </lineage>
</organism>
<reference evidence="3 4" key="1">
    <citation type="journal article" date="2019" name="Sci. Rep.">
        <title>A high-quality genome of Eragrostis curvula grass provides insights into Poaceae evolution and supports new strategies to enhance forage quality.</title>
        <authorList>
            <person name="Carballo J."/>
            <person name="Santos B.A.C.M."/>
            <person name="Zappacosta D."/>
            <person name="Garbus I."/>
            <person name="Selva J.P."/>
            <person name="Gallo C.A."/>
            <person name="Diaz A."/>
            <person name="Albertini E."/>
            <person name="Caccamo M."/>
            <person name="Echenique V."/>
        </authorList>
    </citation>
    <scope>NUCLEOTIDE SEQUENCE [LARGE SCALE GENOMIC DNA]</scope>
    <source>
        <strain evidence="4">cv. Victoria</strain>
        <tissue evidence="3">Leaf</tissue>
    </source>
</reference>
<accession>A0A5J9VWB5</accession>
<keyword evidence="1" id="KW-0677">Repeat</keyword>
<gene>
    <name evidence="3" type="ORF">EJB05_13458</name>
</gene>
<keyword evidence="4" id="KW-1185">Reference proteome</keyword>
<evidence type="ECO:0000259" key="2">
    <source>
        <dbReference type="Pfam" id="PF23598"/>
    </source>
</evidence>
<dbReference type="OrthoDB" id="693439at2759"/>
<dbReference type="InterPro" id="IPR032675">
    <property type="entry name" value="LRR_dom_sf"/>
</dbReference>
<dbReference type="EMBL" id="RWGY01000007">
    <property type="protein sequence ID" value="TVU40013.1"/>
    <property type="molecule type" value="Genomic_DNA"/>
</dbReference>
<dbReference type="PANTHER" id="PTHR47186:SF22">
    <property type="entry name" value="OS11G0589401 PROTEIN"/>
    <property type="match status" value="1"/>
</dbReference>
<feature type="domain" description="Disease resistance R13L4/SHOC-2-like LRR" evidence="2">
    <location>
        <begin position="2"/>
        <end position="327"/>
    </location>
</feature>
<feature type="non-terminal residue" evidence="3">
    <location>
        <position position="1"/>
    </location>
</feature>
<dbReference type="InterPro" id="IPR055414">
    <property type="entry name" value="LRR_R13L4/SHOC2-like"/>
</dbReference>
<dbReference type="AlphaFoldDB" id="A0A5J9VWB5"/>
<proteinExistence type="predicted"/>
<comment type="caution">
    <text evidence="3">The sequence shown here is derived from an EMBL/GenBank/DDBJ whole genome shotgun (WGS) entry which is preliminary data.</text>
</comment>
<evidence type="ECO:0000313" key="4">
    <source>
        <dbReference type="Proteomes" id="UP000324897"/>
    </source>
</evidence>
<dbReference type="Gramene" id="TVU40013">
    <property type="protein sequence ID" value="TVU40013"/>
    <property type="gene ID" value="EJB05_13458"/>
</dbReference>
<dbReference type="Pfam" id="PF23598">
    <property type="entry name" value="LRR_14"/>
    <property type="match status" value="1"/>
</dbReference>
<sequence length="343" mass="38949">MLDLEDCEGVTDKHVSYVCKLYLLRFLSFRGTKISKVPSEISNLEHLQTFDVRCTQLGGLPETMTELAKLERLEFTNRDCYSTMWKLPMGLSKMKALREVGFAVLENNVQAAHELGKLEQLQELTIYLAEEIPNSEAEVLQKFAKSLGKIYSLRYLNIGDISWGTNLEFLHSLKEPPRLLRRLRITDNAGGRLPTWFGSLAYLVEIAIAYVYLVDDEPYGVLCKLPNLKTITMERDYYTGRQLVARTNHNFPALINLTLSSFHGSAMPNVLMFEKGSMPKLQKLIVNFFNYDSSIVGIKHLTSLKEVHLGGQRGNSSLNRALKKLKAEGRKCSNNFQVVVKYG</sequence>
<evidence type="ECO:0000256" key="1">
    <source>
        <dbReference type="ARBA" id="ARBA00022737"/>
    </source>
</evidence>
<dbReference type="Gene3D" id="3.80.10.10">
    <property type="entry name" value="Ribonuclease Inhibitor"/>
    <property type="match status" value="1"/>
</dbReference>
<dbReference type="PANTHER" id="PTHR47186">
    <property type="entry name" value="LEUCINE-RICH REPEAT-CONTAINING PROTEIN 57"/>
    <property type="match status" value="1"/>
</dbReference>
<name>A0A5J9VWB5_9POAL</name>